<keyword evidence="3" id="KW-1185">Reference proteome</keyword>
<protein>
    <submittedName>
        <fullName evidence="2">Uncharacterized protein</fullName>
    </submittedName>
</protein>
<sequence length="76" mass="8473">MARLAPTTVGYQGGKSGQVNQTDRQTDIWIEWMDGSNQMGRHNGALKVLQVTTIWTTGLTRGDGNGRRRERRSVIS</sequence>
<dbReference type="EMBL" id="GL891382">
    <property type="protein sequence ID" value="EGO51626.1"/>
    <property type="molecule type" value="Genomic_DNA"/>
</dbReference>
<feature type="region of interest" description="Disordered" evidence="1">
    <location>
        <begin position="1"/>
        <end position="22"/>
    </location>
</feature>
<dbReference type="HOGENOM" id="CLU_2655104_0_0_1"/>
<dbReference type="Proteomes" id="UP000008065">
    <property type="component" value="Unassembled WGS sequence"/>
</dbReference>
<evidence type="ECO:0000313" key="3">
    <source>
        <dbReference type="Proteomes" id="UP000008065"/>
    </source>
</evidence>
<organism evidence="2 3">
    <name type="scientific">Neurospora tetrasperma (strain FGSC 2508 / ATCC MYA-4615 / P0657)</name>
    <dbReference type="NCBI Taxonomy" id="510951"/>
    <lineage>
        <taxon>Eukaryota</taxon>
        <taxon>Fungi</taxon>
        <taxon>Dikarya</taxon>
        <taxon>Ascomycota</taxon>
        <taxon>Pezizomycotina</taxon>
        <taxon>Sordariomycetes</taxon>
        <taxon>Sordariomycetidae</taxon>
        <taxon>Sordariales</taxon>
        <taxon>Sordariaceae</taxon>
        <taxon>Neurospora</taxon>
    </lineage>
</organism>
<name>F8N2F4_NEUT8</name>
<dbReference type="RefSeq" id="XP_009855268.1">
    <property type="nucleotide sequence ID" value="XM_009856966.1"/>
</dbReference>
<gene>
    <name evidence="2" type="ORF">NEUTE1DRAFT_118477</name>
</gene>
<reference evidence="3" key="1">
    <citation type="journal article" date="2011" name="Genetics">
        <title>Massive changes in genome architecture accompany the transition to self-fertility in the filamentous fungus Neurospora tetrasperma.</title>
        <authorList>
            <person name="Ellison C.E."/>
            <person name="Stajich J.E."/>
            <person name="Jacobson D.J."/>
            <person name="Natvig D.O."/>
            <person name="Lapidus A."/>
            <person name="Foster B."/>
            <person name="Aerts A."/>
            <person name="Riley R."/>
            <person name="Lindquist E.A."/>
            <person name="Grigoriev I.V."/>
            <person name="Taylor J.W."/>
        </authorList>
    </citation>
    <scope>NUCLEOTIDE SEQUENCE [LARGE SCALE GENOMIC DNA]</scope>
    <source>
        <strain evidence="3">FGSC 2508 / P0657</strain>
    </source>
</reference>
<evidence type="ECO:0000313" key="2">
    <source>
        <dbReference type="EMBL" id="EGO51626.1"/>
    </source>
</evidence>
<evidence type="ECO:0000256" key="1">
    <source>
        <dbReference type="SAM" id="MobiDB-lite"/>
    </source>
</evidence>
<dbReference type="AlphaFoldDB" id="F8N2F4"/>
<accession>F8N2F4</accession>
<proteinExistence type="predicted"/>
<dbReference type="GeneID" id="20823569"/>
<dbReference type="VEuPathDB" id="FungiDB:NEUTE1DRAFT_118477"/>
<dbReference type="KEGG" id="nte:NEUTE1DRAFT118477"/>